<evidence type="ECO:0000313" key="1">
    <source>
        <dbReference type="EMBL" id="EFI35544.1"/>
    </source>
</evidence>
<sequence>MFNKTLFQWVTIIFLVVALAIPTQVLACGGGGGGGGGGNGGNGISESELRDALSDFPPEEIEEIIRSVNEWNEKYDFGDMQTMQENEARQREFEQMMRDQEQAQRDLRIAEGHYTLINIGNGIRTVGGWVVGGLVTYKTAGAPLWAPVLIGATTGAAGELGNQMAGYETEYINSTLTGAGRGLLTGSLPDGVGDATGIAMDVYDMVPEVENNSLSNTAPVSRGYSVEHFNPIHH</sequence>
<dbReference type="Proteomes" id="UP000005496">
    <property type="component" value="Unassembled WGS sequence"/>
</dbReference>
<keyword evidence="2" id="KW-1185">Reference proteome</keyword>
<proteinExistence type="predicted"/>
<accession>D6SLI3</accession>
<comment type="caution">
    <text evidence="1">The sequence shown here is derived from an EMBL/GenBank/DDBJ whole genome shotgun (WGS) entry which is preliminary data.</text>
</comment>
<name>D6SLI3_9BACT</name>
<evidence type="ECO:0000313" key="2">
    <source>
        <dbReference type="Proteomes" id="UP000005496"/>
    </source>
</evidence>
<reference evidence="1" key="1">
    <citation type="submission" date="2010-05" db="EMBL/GenBank/DDBJ databases">
        <title>The draft genome of Desulfonatronospira thiodismutans ASO3-1.</title>
        <authorList>
            <consortium name="US DOE Joint Genome Institute (JGI-PGF)"/>
            <person name="Lucas S."/>
            <person name="Copeland A."/>
            <person name="Lapidus A."/>
            <person name="Cheng J.-F."/>
            <person name="Bruce D."/>
            <person name="Goodwin L."/>
            <person name="Pitluck S."/>
            <person name="Chertkov O."/>
            <person name="Brettin T."/>
            <person name="Detter J.C."/>
            <person name="Han C."/>
            <person name="Land M.L."/>
            <person name="Hauser L."/>
            <person name="Kyrpides N."/>
            <person name="Mikhailova N."/>
            <person name="Muyzer G."/>
            <person name="Woyke T."/>
        </authorList>
    </citation>
    <scope>NUCLEOTIDE SEQUENCE [LARGE SCALE GENOMIC DNA]</scope>
    <source>
        <strain evidence="1">ASO3-1</strain>
    </source>
</reference>
<dbReference type="EMBL" id="ACJN02000001">
    <property type="protein sequence ID" value="EFI35544.1"/>
    <property type="molecule type" value="Genomic_DNA"/>
</dbReference>
<protein>
    <submittedName>
        <fullName evidence="1">Uncharacterized protein</fullName>
    </submittedName>
</protein>
<dbReference type="RefSeq" id="WP_008868676.1">
    <property type="nucleotide sequence ID" value="NZ_ACJN02000001.1"/>
</dbReference>
<organism evidence="1 2">
    <name type="scientific">Desulfonatronospira thiodismutans ASO3-1</name>
    <dbReference type="NCBI Taxonomy" id="555779"/>
    <lineage>
        <taxon>Bacteria</taxon>
        <taxon>Pseudomonadati</taxon>
        <taxon>Thermodesulfobacteriota</taxon>
        <taxon>Desulfovibrionia</taxon>
        <taxon>Desulfovibrionales</taxon>
        <taxon>Desulfonatronovibrionaceae</taxon>
        <taxon>Desulfonatronospira</taxon>
    </lineage>
</organism>
<dbReference type="AlphaFoldDB" id="D6SLI3"/>
<dbReference type="Gene3D" id="1.10.8.1170">
    <property type="match status" value="1"/>
</dbReference>
<gene>
    <name evidence="1" type="ORF">Dthio_PD2968</name>
</gene>